<proteinExistence type="predicted"/>
<organism evidence="3 4">
    <name type="scientific">Heterodera schachtii</name>
    <name type="common">Sugarbeet cyst nematode worm</name>
    <name type="synonym">Tylenchus schachtii</name>
    <dbReference type="NCBI Taxonomy" id="97005"/>
    <lineage>
        <taxon>Eukaryota</taxon>
        <taxon>Metazoa</taxon>
        <taxon>Ecdysozoa</taxon>
        <taxon>Nematoda</taxon>
        <taxon>Chromadorea</taxon>
        <taxon>Rhabditida</taxon>
        <taxon>Tylenchina</taxon>
        <taxon>Tylenchomorpha</taxon>
        <taxon>Tylenchoidea</taxon>
        <taxon>Heteroderidae</taxon>
        <taxon>Heteroderinae</taxon>
        <taxon>Heterodera</taxon>
    </lineage>
</organism>
<gene>
    <name evidence="3" type="ORF">niasHS_008224</name>
</gene>
<keyword evidence="2" id="KW-0732">Signal</keyword>
<dbReference type="InterPro" id="IPR022559">
    <property type="entry name" value="SUP-1-like"/>
</dbReference>
<dbReference type="Pfam" id="PF10853">
    <property type="entry name" value="DUF2650"/>
    <property type="match status" value="1"/>
</dbReference>
<reference evidence="3 4" key="1">
    <citation type="submission" date="2024-10" db="EMBL/GenBank/DDBJ databases">
        <authorList>
            <person name="Kim D."/>
        </authorList>
    </citation>
    <scope>NUCLEOTIDE SEQUENCE [LARGE SCALE GENOMIC DNA]</scope>
    <source>
        <strain evidence="3">Taebaek</strain>
    </source>
</reference>
<keyword evidence="1" id="KW-0472">Membrane</keyword>
<evidence type="ECO:0000313" key="3">
    <source>
        <dbReference type="EMBL" id="KAL3089026.1"/>
    </source>
</evidence>
<dbReference type="AlphaFoldDB" id="A0ABD2JEK0"/>
<evidence type="ECO:0000256" key="1">
    <source>
        <dbReference type="SAM" id="Phobius"/>
    </source>
</evidence>
<evidence type="ECO:0000256" key="2">
    <source>
        <dbReference type="SAM" id="SignalP"/>
    </source>
</evidence>
<dbReference type="PANTHER" id="PTHR34149:SF2">
    <property type="entry name" value="PROTEIN CBG11905"/>
    <property type="match status" value="1"/>
</dbReference>
<sequence>MPSSPIPFSLFVVLFLFFPFLPGCSPFYLAPPSSPCVSTDIAKICGEPSVAHYFECCGDSGADCCLRLNTWFLVLVLLLAFCLVVRLVICLNRTICVYHRRPFIVQQQQHFKSDLIGVSHQFARRFRKMALKRIKQVEK</sequence>
<keyword evidence="1" id="KW-1133">Transmembrane helix</keyword>
<keyword evidence="1" id="KW-0812">Transmembrane</keyword>
<protein>
    <submittedName>
        <fullName evidence="3">Uncharacterized protein</fullName>
    </submittedName>
</protein>
<comment type="caution">
    <text evidence="3">The sequence shown here is derived from an EMBL/GenBank/DDBJ whole genome shotgun (WGS) entry which is preliminary data.</text>
</comment>
<dbReference type="Proteomes" id="UP001620645">
    <property type="component" value="Unassembled WGS sequence"/>
</dbReference>
<keyword evidence="4" id="KW-1185">Reference proteome</keyword>
<evidence type="ECO:0000313" key="4">
    <source>
        <dbReference type="Proteomes" id="UP001620645"/>
    </source>
</evidence>
<name>A0ABD2JEK0_HETSC</name>
<feature type="chain" id="PRO_5044889297" evidence="2">
    <location>
        <begin position="27"/>
        <end position="139"/>
    </location>
</feature>
<feature type="transmembrane region" description="Helical" evidence="1">
    <location>
        <begin position="71"/>
        <end position="91"/>
    </location>
</feature>
<dbReference type="PANTHER" id="PTHR34149">
    <property type="entry name" value="PROTEIN CBG11905-RELATED"/>
    <property type="match status" value="1"/>
</dbReference>
<feature type="signal peptide" evidence="2">
    <location>
        <begin position="1"/>
        <end position="26"/>
    </location>
</feature>
<accession>A0ABD2JEK0</accession>
<dbReference type="EMBL" id="JBICCN010000149">
    <property type="protein sequence ID" value="KAL3089026.1"/>
    <property type="molecule type" value="Genomic_DNA"/>
</dbReference>